<dbReference type="EMBL" id="FQXB01000007">
    <property type="protein sequence ID" value="SHH42814.1"/>
    <property type="molecule type" value="Genomic_DNA"/>
</dbReference>
<name>A0A1M5SWD7_9RHOB</name>
<dbReference type="RefSeq" id="WP_072902736.1">
    <property type="nucleotide sequence ID" value="NZ_FQXB01000007.1"/>
</dbReference>
<keyword evidence="1" id="KW-1133">Transmembrane helix</keyword>
<feature type="transmembrane region" description="Helical" evidence="1">
    <location>
        <begin position="32"/>
        <end position="50"/>
    </location>
</feature>
<gene>
    <name evidence="2" type="ORF">SAMN05444003_3159</name>
</gene>
<proteinExistence type="predicted"/>
<organism evidence="2 3">
    <name type="scientific">Cognatiyoonia sediminum</name>
    <dbReference type="NCBI Taxonomy" id="1508389"/>
    <lineage>
        <taxon>Bacteria</taxon>
        <taxon>Pseudomonadati</taxon>
        <taxon>Pseudomonadota</taxon>
        <taxon>Alphaproteobacteria</taxon>
        <taxon>Rhodobacterales</taxon>
        <taxon>Paracoccaceae</taxon>
        <taxon>Cognatiyoonia</taxon>
    </lineage>
</organism>
<dbReference type="STRING" id="1508389.SAMN05444003_3159"/>
<dbReference type="Proteomes" id="UP000184074">
    <property type="component" value="Unassembled WGS sequence"/>
</dbReference>
<keyword evidence="1" id="KW-0472">Membrane</keyword>
<evidence type="ECO:0000313" key="2">
    <source>
        <dbReference type="EMBL" id="SHH42814.1"/>
    </source>
</evidence>
<keyword evidence="1" id="KW-0812">Transmembrane</keyword>
<feature type="transmembrane region" description="Helical" evidence="1">
    <location>
        <begin position="7"/>
        <end position="26"/>
    </location>
</feature>
<protein>
    <submittedName>
        <fullName evidence="2">Uncharacterized protein</fullName>
    </submittedName>
</protein>
<dbReference type="AlphaFoldDB" id="A0A1M5SWD7"/>
<keyword evidence="3" id="KW-1185">Reference proteome</keyword>
<sequence length="62" mass="7192">MGAKAGAVLAVAVGWFLAFGIFMFLRTFENTMILWLWFLVVIAFLPRETYKVYKLLTQKDDE</sequence>
<evidence type="ECO:0000313" key="3">
    <source>
        <dbReference type="Proteomes" id="UP000184074"/>
    </source>
</evidence>
<accession>A0A1M5SWD7</accession>
<evidence type="ECO:0000256" key="1">
    <source>
        <dbReference type="SAM" id="Phobius"/>
    </source>
</evidence>
<reference evidence="2 3" key="1">
    <citation type="submission" date="2016-11" db="EMBL/GenBank/DDBJ databases">
        <authorList>
            <person name="Jaros S."/>
            <person name="Januszkiewicz K."/>
            <person name="Wedrychowicz H."/>
        </authorList>
    </citation>
    <scope>NUCLEOTIDE SEQUENCE [LARGE SCALE GENOMIC DNA]</scope>
    <source>
        <strain evidence="2 3">DSM 28715</strain>
    </source>
</reference>